<sequence>MDNIQYEKFFFELIVDEKVGIQYLEEEGEAKLAFTMEKDTDEYFKDNPEIFDKFIDYVQQCLVVANYAGFEAPSEFYTAIKAYVESEGDGIL</sequence>
<dbReference type="EMBL" id="MF001358">
    <property type="protein sequence ID" value="ASZ76698.1"/>
    <property type="molecule type" value="Genomic_DNA"/>
</dbReference>
<evidence type="ECO:0000313" key="2">
    <source>
        <dbReference type="Proteomes" id="UP000260005"/>
    </source>
</evidence>
<proteinExistence type="predicted"/>
<evidence type="ECO:0000313" key="1">
    <source>
        <dbReference type="EMBL" id="ASZ76698.1"/>
    </source>
</evidence>
<keyword evidence="2" id="KW-1185">Reference proteome</keyword>
<name>A0A249XXJ7_9CAUD</name>
<organism evidence="1 2">
    <name type="scientific">Enterococcus phage EF1</name>
    <dbReference type="NCBI Taxonomy" id="2025813"/>
    <lineage>
        <taxon>Viruses</taxon>
        <taxon>Duplodnaviria</taxon>
        <taxon>Heunggongvirae</taxon>
        <taxon>Uroviricota</taxon>
        <taxon>Caudoviricetes</taxon>
    </lineage>
</organism>
<accession>A0A249XXJ7</accession>
<reference evidence="1 2" key="1">
    <citation type="submission" date="2017-04" db="EMBL/GenBank/DDBJ databases">
        <title>Complete Genome Sequence of Lytic Bacteriophage EF1 Infecting Enterococcus faecalis Isolates.</title>
        <authorList>
            <person name="Kim D."/>
            <person name="Kim Y.J."/>
            <person name="Han B.K."/>
            <person name="Kim H."/>
        </authorList>
    </citation>
    <scope>NUCLEOTIDE SEQUENCE [LARGE SCALE GENOMIC DNA]</scope>
</reference>
<protein>
    <submittedName>
        <fullName evidence="1">Uncharacterized protein</fullName>
    </submittedName>
</protein>
<dbReference type="Proteomes" id="UP000260005">
    <property type="component" value="Segment"/>
</dbReference>